<dbReference type="GO" id="GO:0005840">
    <property type="term" value="C:ribosome"/>
    <property type="evidence" value="ECO:0007669"/>
    <property type="project" value="UniProtKB-KW"/>
</dbReference>
<name>F2TZ94_SALR5</name>
<evidence type="ECO:0000256" key="3">
    <source>
        <dbReference type="ARBA" id="ARBA00022980"/>
    </source>
</evidence>
<keyword evidence="4" id="KW-0496">Mitochondrion</keyword>
<dbReference type="GO" id="GO:1990904">
    <property type="term" value="C:ribonucleoprotein complex"/>
    <property type="evidence" value="ECO:0007669"/>
    <property type="project" value="UniProtKB-KW"/>
</dbReference>
<protein>
    <recommendedName>
        <fullName evidence="6">Small ribosomal subunit protein mS33</fullName>
    </recommendedName>
</protein>
<dbReference type="Proteomes" id="UP000007799">
    <property type="component" value="Unassembled WGS sequence"/>
</dbReference>
<evidence type="ECO:0000256" key="7">
    <source>
        <dbReference type="SAM" id="MobiDB-lite"/>
    </source>
</evidence>
<evidence type="ECO:0000256" key="1">
    <source>
        <dbReference type="ARBA" id="ARBA00004173"/>
    </source>
</evidence>
<evidence type="ECO:0000256" key="5">
    <source>
        <dbReference type="ARBA" id="ARBA00023274"/>
    </source>
</evidence>
<feature type="compositionally biased region" description="Basic and acidic residues" evidence="7">
    <location>
        <begin position="78"/>
        <end position="95"/>
    </location>
</feature>
<dbReference type="Pfam" id="PF08293">
    <property type="entry name" value="MRP-S33"/>
    <property type="match status" value="1"/>
</dbReference>
<keyword evidence="9" id="KW-1185">Reference proteome</keyword>
<dbReference type="PANTHER" id="PTHR13362:SF2">
    <property type="entry name" value="SMALL RIBOSOMAL SUBUNIT PROTEIN MS33"/>
    <property type="match status" value="1"/>
</dbReference>
<dbReference type="PANTHER" id="PTHR13362">
    <property type="entry name" value="MITOCHONDRIAL RIBOSOMAL PROTEIN S33"/>
    <property type="match status" value="1"/>
</dbReference>
<comment type="similarity">
    <text evidence="2">Belongs to the mitochondrion-specific ribosomal protein mS33 family.</text>
</comment>
<evidence type="ECO:0000256" key="6">
    <source>
        <dbReference type="ARBA" id="ARBA00035132"/>
    </source>
</evidence>
<dbReference type="GO" id="GO:0005739">
    <property type="term" value="C:mitochondrion"/>
    <property type="evidence" value="ECO:0007669"/>
    <property type="project" value="UniProtKB-SubCell"/>
</dbReference>
<organism evidence="9">
    <name type="scientific">Salpingoeca rosetta (strain ATCC 50818 / BSB-021)</name>
    <dbReference type="NCBI Taxonomy" id="946362"/>
    <lineage>
        <taxon>Eukaryota</taxon>
        <taxon>Choanoflagellata</taxon>
        <taxon>Craspedida</taxon>
        <taxon>Salpingoecidae</taxon>
        <taxon>Salpingoeca</taxon>
    </lineage>
</organism>
<evidence type="ECO:0000313" key="9">
    <source>
        <dbReference type="Proteomes" id="UP000007799"/>
    </source>
</evidence>
<keyword evidence="3" id="KW-0689">Ribosomal protein</keyword>
<dbReference type="InterPro" id="IPR013219">
    <property type="entry name" value="Ribosomal_mS33"/>
</dbReference>
<evidence type="ECO:0000256" key="2">
    <source>
        <dbReference type="ARBA" id="ARBA00008970"/>
    </source>
</evidence>
<dbReference type="FunCoup" id="F2TZ94">
    <property type="interactions" value="443"/>
</dbReference>
<keyword evidence="5" id="KW-0687">Ribonucleoprotein</keyword>
<evidence type="ECO:0000256" key="4">
    <source>
        <dbReference type="ARBA" id="ARBA00023128"/>
    </source>
</evidence>
<dbReference type="RefSeq" id="XP_004997874.1">
    <property type="nucleotide sequence ID" value="XM_004997817.1"/>
</dbReference>
<comment type="subcellular location">
    <subcellularLocation>
        <location evidence="1">Mitochondrion</location>
    </subcellularLocation>
</comment>
<feature type="region of interest" description="Disordered" evidence="7">
    <location>
        <begin position="78"/>
        <end position="102"/>
    </location>
</feature>
<evidence type="ECO:0000313" key="8">
    <source>
        <dbReference type="EMBL" id="EGD78918.1"/>
    </source>
</evidence>
<dbReference type="GeneID" id="16078469"/>
<dbReference type="EMBL" id="GL832957">
    <property type="protein sequence ID" value="EGD78918.1"/>
    <property type="molecule type" value="Genomic_DNA"/>
</dbReference>
<sequence length="102" mass="11915">MAERLRRLGMLSRSIFGQVVLPPNVRSPTRHLKKATKAEAMMRYYPETVMHQNKLLTRMIAAGIYLDEKMIYEGEKKVMNEKRGRVPTRKGEGKRAQKKKKK</sequence>
<dbReference type="InParanoid" id="F2TZ94"/>
<proteinExistence type="inferred from homology"/>
<gene>
    <name evidence="8" type="ORF">PTSG_01893</name>
</gene>
<accession>F2TZ94</accession>
<reference evidence="8" key="1">
    <citation type="submission" date="2009-08" db="EMBL/GenBank/DDBJ databases">
        <title>Annotation of Salpingoeca rosetta.</title>
        <authorList>
            <consortium name="The Broad Institute Genome Sequencing Platform"/>
            <person name="Russ C."/>
            <person name="Cuomo C."/>
            <person name="Burger G."/>
            <person name="Gray M.W."/>
            <person name="Holland P.W.H."/>
            <person name="King N."/>
            <person name="Lang F.B.F."/>
            <person name="Roger A.J."/>
            <person name="Ruiz-Trillo I."/>
            <person name="Young S.K."/>
            <person name="Zeng Q."/>
            <person name="Gargeya S."/>
            <person name="Alvarado L."/>
            <person name="Berlin A."/>
            <person name="Chapman S.B."/>
            <person name="Chen Z."/>
            <person name="Freedman E."/>
            <person name="Gellesch M."/>
            <person name="Goldberg J."/>
            <person name="Griggs A."/>
            <person name="Gujja S."/>
            <person name="Heilman E."/>
            <person name="Heiman D."/>
            <person name="Howarth C."/>
            <person name="Mehta T."/>
            <person name="Neiman D."/>
            <person name="Pearson M."/>
            <person name="Roberts A."/>
            <person name="Saif S."/>
            <person name="Shea T."/>
            <person name="Shenoy N."/>
            <person name="Sisk P."/>
            <person name="Stolte C."/>
            <person name="Sykes S."/>
            <person name="White J."/>
            <person name="Yandava C."/>
            <person name="Haas B."/>
            <person name="Nusbaum C."/>
            <person name="Birren B."/>
        </authorList>
    </citation>
    <scope>NUCLEOTIDE SEQUENCE [LARGE SCALE GENOMIC DNA]</scope>
    <source>
        <strain evidence="8">ATCC 50818</strain>
    </source>
</reference>
<dbReference type="AlphaFoldDB" id="F2TZ94"/>
<dbReference type="KEGG" id="sre:PTSG_01893"/>